<dbReference type="VEuPathDB" id="FungiDB:FOXG_12092"/>
<evidence type="ECO:0000256" key="2">
    <source>
        <dbReference type="ARBA" id="ARBA00004987"/>
    </source>
</evidence>
<dbReference type="VEuPathDB" id="FungiDB:FOMG_18471"/>
<dbReference type="InterPro" id="IPR001764">
    <property type="entry name" value="Glyco_hydro_3_N"/>
</dbReference>
<dbReference type="PANTHER" id="PTHR42715:SF3">
    <property type="entry name" value="BETA-GLUCOSIDASE B-RELATED"/>
    <property type="match status" value="1"/>
</dbReference>
<dbReference type="VEuPathDB" id="FungiDB:FOC1_g10007655"/>
<name>A0A420R124_FUSOX</name>
<dbReference type="EMBL" id="MRCY01000040">
    <property type="protein sequence ID" value="RKL10670.1"/>
    <property type="molecule type" value="Genomic_DNA"/>
</dbReference>
<dbReference type="Pfam" id="PF00933">
    <property type="entry name" value="Glyco_hydro_3"/>
    <property type="match status" value="1"/>
</dbReference>
<dbReference type="UniPathway" id="UPA00696"/>
<dbReference type="AlphaFoldDB" id="A0A420R124"/>
<evidence type="ECO:0000256" key="5">
    <source>
        <dbReference type="ARBA" id="ARBA00022801"/>
    </source>
</evidence>
<dbReference type="InterPro" id="IPR017853">
    <property type="entry name" value="GH"/>
</dbReference>
<evidence type="ECO:0000256" key="9">
    <source>
        <dbReference type="ARBA" id="ARBA00023326"/>
    </source>
</evidence>
<dbReference type="SMART" id="SM00758">
    <property type="entry name" value="PA14"/>
    <property type="match status" value="1"/>
</dbReference>
<dbReference type="Gene3D" id="2.60.120.260">
    <property type="entry name" value="Galactose-binding domain-like"/>
    <property type="match status" value="1"/>
</dbReference>
<dbReference type="GO" id="GO:0008422">
    <property type="term" value="F:beta-glucosidase activity"/>
    <property type="evidence" value="ECO:0007669"/>
    <property type="project" value="UniProtKB-EC"/>
</dbReference>
<evidence type="ECO:0000313" key="12">
    <source>
        <dbReference type="EMBL" id="RKL10670.1"/>
    </source>
</evidence>
<dbReference type="PROSITE" id="PS00775">
    <property type="entry name" value="GLYCOSYL_HYDROL_F3"/>
    <property type="match status" value="1"/>
</dbReference>
<dbReference type="VEuPathDB" id="FungiDB:FOIG_10020"/>
<dbReference type="PRINTS" id="PR00133">
    <property type="entry name" value="GLHYDRLASE3"/>
</dbReference>
<dbReference type="InterPro" id="IPR050288">
    <property type="entry name" value="Cellulose_deg_GH3"/>
</dbReference>
<dbReference type="VEuPathDB" id="FungiDB:FOZG_13407"/>
<dbReference type="FunFam" id="2.60.40.10:FF:000495">
    <property type="entry name" value="Periplasmic beta-glucosidase"/>
    <property type="match status" value="1"/>
</dbReference>
<keyword evidence="9 10" id="KW-0624">Polysaccharide degradation</keyword>
<evidence type="ECO:0000256" key="3">
    <source>
        <dbReference type="ARBA" id="ARBA00005336"/>
    </source>
</evidence>
<gene>
    <name evidence="12" type="ORF">BFJ68_g8648</name>
</gene>
<dbReference type="InterPro" id="IPR013783">
    <property type="entry name" value="Ig-like_fold"/>
</dbReference>
<evidence type="ECO:0000256" key="8">
    <source>
        <dbReference type="ARBA" id="ARBA00023295"/>
    </source>
</evidence>
<comment type="similarity">
    <text evidence="3 10">Belongs to the glycosyl hydrolase 3 family.</text>
</comment>
<feature type="domain" description="PA14" evidence="11">
    <location>
        <begin position="423"/>
        <end position="571"/>
    </location>
</feature>
<protein>
    <recommendedName>
        <fullName evidence="4 10">beta-glucosidase</fullName>
        <ecNumber evidence="4 10">3.2.1.21</ecNumber>
    </recommendedName>
</protein>
<dbReference type="GO" id="GO:0030245">
    <property type="term" value="P:cellulose catabolic process"/>
    <property type="evidence" value="ECO:0007669"/>
    <property type="project" value="UniProtKB-UniPathway"/>
</dbReference>
<dbReference type="Pfam" id="PF01915">
    <property type="entry name" value="Glyco_hydro_3_C"/>
    <property type="match status" value="1"/>
</dbReference>
<dbReference type="InterPro" id="IPR037524">
    <property type="entry name" value="PA14/GLEYA"/>
</dbReference>
<dbReference type="Gene3D" id="3.40.50.1700">
    <property type="entry name" value="Glycoside hydrolase family 3 C-terminal domain"/>
    <property type="match status" value="1"/>
</dbReference>
<organism evidence="12 13">
    <name type="scientific">Fusarium oxysporum</name>
    <name type="common">Fusarium vascular wilt</name>
    <dbReference type="NCBI Taxonomy" id="5507"/>
    <lineage>
        <taxon>Eukaryota</taxon>
        <taxon>Fungi</taxon>
        <taxon>Dikarya</taxon>
        <taxon>Ascomycota</taxon>
        <taxon>Pezizomycotina</taxon>
        <taxon>Sordariomycetes</taxon>
        <taxon>Hypocreomycetidae</taxon>
        <taxon>Hypocreales</taxon>
        <taxon>Nectriaceae</taxon>
        <taxon>Fusarium</taxon>
        <taxon>Fusarium oxysporum species complex</taxon>
    </lineage>
</organism>
<dbReference type="InterPro" id="IPR026891">
    <property type="entry name" value="Fn3-like"/>
</dbReference>
<dbReference type="EC" id="3.2.1.21" evidence="4 10"/>
<sequence>MTLVKAQPPLNNGHVKNEAKEWAQDKLSQMTLEEKVLLLTGEDLWRTNAIPRLGISRIKTSDGPVGVRGGIFTDGVSAASAPTGVSLAATWDLSVIRDVCSVLIHEAKSKEVDVLLGPTVCIPRTPLGGRNFEAYSEDPYLTGKIAGEFINRLQDAGIGACIKHLAANDQETRRFFIDEKIPDRALREIALQPFQIAIRDSNPWTVMTAYNKINGTFCSAHDFLIQVVLRKEWGWDGLVMSDWFGTNSVVPSVKAGLDLEMPGPVRRRGKHLIDAYQKGLVDLSFIDASASRVLELVHKVRKSNIPDWKEGKEKADDLPEHRAIFRRAGAEGIVLLKNSAKLLPLSNLDGRRIAILGPNALRSVATGGGSSNLAPHYRTTPYQSIKSEIAAKFPTAKVHAHAGILTHRYIPLVDQDVMTNPETGKPGFQLCLYRNMNHGGQPFMVEHRPSSNLVCYDGLPPELTTGERYSYRGRIVLKPKTTGLHEFSLSSCGPGKLMLDGEVIIDIERHWWSPKSSLFMSYGSPEERVKVYMEAGREYELLLESISREPKPYNLDYMAELEREEVQDGGRVGFMENPGDLDRFFQDGIVMARDSDVAIVVVGKDHEWETETSDMVSIDLPGRSNEFISAVAAANPNTIVVNQTGSPITMPWKDKVSAIIQAWYQGQEQGNCLADVLLGTVNPSGKLPITFPKRIEDTPPYDNYPGENDVVYYGEGIYAGYRFYDYRKIEPLFPFGAGLSYTTFEYSNMRISGNEFHEEAGIEVEVDVTNIGPRDGKEIVQFYVGQINPRLHRPVRELKGWEKVFVPVGQTVTARMKIDKVSLSYWDDSVAKWVIEKDAEYRVTAAKDSSDEGLTAAFRSPKEYQWVN</sequence>
<proteinExistence type="inferred from homology"/>
<dbReference type="Pfam" id="PF07691">
    <property type="entry name" value="PA14"/>
    <property type="match status" value="1"/>
</dbReference>
<dbReference type="SUPFAM" id="SSF52279">
    <property type="entry name" value="Beta-D-glucan exohydrolase, C-terminal domain"/>
    <property type="match status" value="1"/>
</dbReference>
<keyword evidence="7 10" id="KW-0119">Carbohydrate metabolism</keyword>
<dbReference type="Pfam" id="PF14310">
    <property type="entry name" value="Fn3-like"/>
    <property type="match status" value="1"/>
</dbReference>
<dbReference type="InterPro" id="IPR036881">
    <property type="entry name" value="Glyco_hydro_3_C_sf"/>
</dbReference>
<dbReference type="InterPro" id="IPR019800">
    <property type="entry name" value="Glyco_hydro_3_AS"/>
</dbReference>
<reference evidence="12 13" key="1">
    <citation type="journal article" date="2018" name="Sci. Rep.">
        <title>Characterisation of pathogen-specific regions and novel effector candidates in Fusarium oxysporum f. sp. cepae.</title>
        <authorList>
            <person name="Armitage A.D."/>
            <person name="Taylor A."/>
            <person name="Sobczyk M.K."/>
            <person name="Baxter L."/>
            <person name="Greenfield B.P."/>
            <person name="Bates H.J."/>
            <person name="Wilson F."/>
            <person name="Jackson A.C."/>
            <person name="Ott S."/>
            <person name="Harrison R.J."/>
            <person name="Clarkson J.P."/>
        </authorList>
    </citation>
    <scope>NUCLEOTIDE SEQUENCE [LARGE SCALE GENOMIC DNA]</scope>
    <source>
        <strain evidence="12 13">Fo_A28</strain>
    </source>
</reference>
<evidence type="ECO:0000256" key="4">
    <source>
        <dbReference type="ARBA" id="ARBA00012744"/>
    </source>
</evidence>
<keyword evidence="6" id="KW-0325">Glycoprotein</keyword>
<dbReference type="InterPro" id="IPR036962">
    <property type="entry name" value="Glyco_hydro_3_N_sf"/>
</dbReference>
<dbReference type="Gene3D" id="3.20.20.300">
    <property type="entry name" value="Glycoside hydrolase, family 3, N-terminal domain"/>
    <property type="match status" value="1"/>
</dbReference>
<dbReference type="InterPro" id="IPR002772">
    <property type="entry name" value="Glyco_hydro_3_C"/>
</dbReference>
<dbReference type="SMART" id="SM01217">
    <property type="entry name" value="Fn3_like"/>
    <property type="match status" value="1"/>
</dbReference>
<dbReference type="VEuPathDB" id="FungiDB:FOC4_g10004934"/>
<keyword evidence="5 10" id="KW-0378">Hydrolase</keyword>
<dbReference type="PROSITE" id="PS51820">
    <property type="entry name" value="PA14"/>
    <property type="match status" value="1"/>
</dbReference>
<evidence type="ECO:0000256" key="7">
    <source>
        <dbReference type="ARBA" id="ARBA00023277"/>
    </source>
</evidence>
<evidence type="ECO:0000256" key="10">
    <source>
        <dbReference type="RuleBase" id="RU361161"/>
    </source>
</evidence>
<evidence type="ECO:0000256" key="6">
    <source>
        <dbReference type="ARBA" id="ARBA00023180"/>
    </source>
</evidence>
<keyword evidence="8 10" id="KW-0326">Glycosidase</keyword>
<comment type="pathway">
    <text evidence="2 10">Glycan metabolism; cellulose degradation.</text>
</comment>
<comment type="catalytic activity">
    <reaction evidence="1 10">
        <text>Hydrolysis of terminal, non-reducing beta-D-glucosyl residues with release of beta-D-glucose.</text>
        <dbReference type="EC" id="3.2.1.21"/>
    </reaction>
</comment>
<dbReference type="InterPro" id="IPR011658">
    <property type="entry name" value="PA14_dom"/>
</dbReference>
<dbReference type="PANTHER" id="PTHR42715">
    <property type="entry name" value="BETA-GLUCOSIDASE"/>
    <property type="match status" value="1"/>
</dbReference>
<dbReference type="VEuPathDB" id="FungiDB:HZS61_006668"/>
<comment type="caution">
    <text evidence="12">The sequence shown here is derived from an EMBL/GenBank/DDBJ whole genome shotgun (WGS) entry which is preliminary data.</text>
</comment>
<evidence type="ECO:0000259" key="11">
    <source>
        <dbReference type="PROSITE" id="PS51820"/>
    </source>
</evidence>
<evidence type="ECO:0000313" key="13">
    <source>
        <dbReference type="Proteomes" id="UP000285860"/>
    </source>
</evidence>
<accession>A0A420R124</accession>
<dbReference type="Gene3D" id="2.60.40.10">
    <property type="entry name" value="Immunoglobulins"/>
    <property type="match status" value="1"/>
</dbReference>
<dbReference type="Proteomes" id="UP000285860">
    <property type="component" value="Unassembled WGS sequence"/>
</dbReference>
<dbReference type="SUPFAM" id="SSF51445">
    <property type="entry name" value="(Trans)glycosidases"/>
    <property type="match status" value="1"/>
</dbReference>
<evidence type="ECO:0000256" key="1">
    <source>
        <dbReference type="ARBA" id="ARBA00000448"/>
    </source>
</evidence>